<dbReference type="STRING" id="36844.SAMN04488501_1333"/>
<evidence type="ECO:0000313" key="2">
    <source>
        <dbReference type="EMBL" id="KOA21561.1"/>
    </source>
</evidence>
<reference evidence="3" key="1">
    <citation type="submission" date="2015-08" db="EMBL/GenBank/DDBJ databases">
        <title>Genome sequence of the strict anaerobe Clostridium homopropionicum LuHBu1 (DSM 5847T).</title>
        <authorList>
            <person name="Poehlein A."/>
            <person name="Beck M."/>
            <person name="Schiel-Bengelsdorf B."/>
            <person name="Bengelsdorf F.R."/>
            <person name="Daniel R."/>
            <person name="Duerre P."/>
        </authorList>
    </citation>
    <scope>NUCLEOTIDE SEQUENCE [LARGE SCALE GENOMIC DNA]</scope>
    <source>
        <strain evidence="3">DSM 5847</strain>
    </source>
</reference>
<protein>
    <submittedName>
        <fullName evidence="2">Uncharacterized protein</fullName>
    </submittedName>
</protein>
<evidence type="ECO:0000256" key="1">
    <source>
        <dbReference type="SAM" id="Phobius"/>
    </source>
</evidence>
<feature type="transmembrane region" description="Helical" evidence="1">
    <location>
        <begin position="29"/>
        <end position="50"/>
    </location>
</feature>
<keyword evidence="3" id="KW-1185">Reference proteome</keyword>
<evidence type="ECO:0000313" key="3">
    <source>
        <dbReference type="Proteomes" id="UP000037043"/>
    </source>
</evidence>
<name>A0A0L6ZF12_9CLOT</name>
<dbReference type="AlphaFoldDB" id="A0A0L6ZF12"/>
<dbReference type="PATRIC" id="fig|1121318.3.peg.20"/>
<feature type="transmembrane region" description="Helical" evidence="1">
    <location>
        <begin position="56"/>
        <end position="75"/>
    </location>
</feature>
<comment type="caution">
    <text evidence="2">The sequence shown here is derived from an EMBL/GenBank/DDBJ whole genome shotgun (WGS) entry which is preliminary data.</text>
</comment>
<gene>
    <name evidence="2" type="ORF">CLHOM_00200</name>
</gene>
<feature type="transmembrane region" description="Helical" evidence="1">
    <location>
        <begin position="6"/>
        <end position="22"/>
    </location>
</feature>
<keyword evidence="1" id="KW-0472">Membrane</keyword>
<keyword evidence="1" id="KW-1133">Transmembrane helix</keyword>
<dbReference type="RefSeq" id="WP_052219641.1">
    <property type="nucleotide sequence ID" value="NZ_LHUR01000004.1"/>
</dbReference>
<proteinExistence type="predicted"/>
<dbReference type="Proteomes" id="UP000037043">
    <property type="component" value="Unassembled WGS sequence"/>
</dbReference>
<keyword evidence="1" id="KW-0812">Transmembrane</keyword>
<dbReference type="EMBL" id="LHUR01000004">
    <property type="protein sequence ID" value="KOA21561.1"/>
    <property type="molecule type" value="Genomic_DNA"/>
</dbReference>
<accession>A0A0L6ZF12</accession>
<sequence>MDIIVAIITILITAAILGYSEIDKTSRQLMLLGLEITIIGALLMLIAFFINSNTGLFLVGEALTIIGFMVNIFGFRKK</sequence>
<organism evidence="2 3">
    <name type="scientific">Clostridium homopropionicum DSM 5847</name>
    <dbReference type="NCBI Taxonomy" id="1121318"/>
    <lineage>
        <taxon>Bacteria</taxon>
        <taxon>Bacillati</taxon>
        <taxon>Bacillota</taxon>
        <taxon>Clostridia</taxon>
        <taxon>Eubacteriales</taxon>
        <taxon>Clostridiaceae</taxon>
        <taxon>Clostridium</taxon>
    </lineage>
</organism>